<dbReference type="NCBIfam" id="TIGR02837">
    <property type="entry name" value="spore_II_R"/>
    <property type="match status" value="1"/>
</dbReference>
<reference evidence="2 3" key="1">
    <citation type="submission" date="2019-01" db="EMBL/GenBank/DDBJ databases">
        <title>Chengkuizengella sp. nov., isolated from deep-sea sediment of East Pacific Ocean.</title>
        <authorList>
            <person name="Yang J."/>
            <person name="Lai Q."/>
            <person name="Shao Z."/>
        </authorList>
    </citation>
    <scope>NUCLEOTIDE SEQUENCE [LARGE SCALE GENOMIC DNA]</scope>
    <source>
        <strain evidence="2 3">YPA3-1-1</strain>
    </source>
</reference>
<keyword evidence="1" id="KW-1133">Transmembrane helix</keyword>
<comment type="caution">
    <text evidence="2">The sequence shown here is derived from an EMBL/GenBank/DDBJ whole genome shotgun (WGS) entry which is preliminary data.</text>
</comment>
<proteinExistence type="predicted"/>
<keyword evidence="1" id="KW-0812">Transmembrane</keyword>
<feature type="transmembrane region" description="Helical" evidence="1">
    <location>
        <begin position="7"/>
        <end position="24"/>
    </location>
</feature>
<sequence>MLRPSKWKSYIYLSFVLIMLFMNWEYQQAHATLIENTIPEESIRLRILANSDSARDQWIKGEIRNEIVNYMNDWVIKPNQITDARAMVMSHMNQIEALVGKVLQDNGFGESYSVELGEFDFPTKMYGNKVYPAGVYEALRVIVGEGQGQNWWCVLFPPLCFVDVTTGEAITQEDVNKNQDEVEISSTSETKEQPEARFFLWDLIVSITNSIKGVFA</sequence>
<dbReference type="InterPro" id="IPR014202">
    <property type="entry name" value="Spore_II_R"/>
</dbReference>
<gene>
    <name evidence="2" type="primary">spoIIR</name>
    <name evidence="2" type="ORF">ERL59_16935</name>
</gene>
<organism evidence="2 3">
    <name type="scientific">Chengkuizengella marina</name>
    <dbReference type="NCBI Taxonomy" id="2507566"/>
    <lineage>
        <taxon>Bacteria</taxon>
        <taxon>Bacillati</taxon>
        <taxon>Bacillota</taxon>
        <taxon>Bacilli</taxon>
        <taxon>Bacillales</taxon>
        <taxon>Paenibacillaceae</taxon>
        <taxon>Chengkuizengella</taxon>
    </lineage>
</organism>
<dbReference type="AlphaFoldDB" id="A0A6N9Q709"/>
<name>A0A6N9Q709_9BACL</name>
<evidence type="ECO:0000313" key="2">
    <source>
        <dbReference type="EMBL" id="NBI30638.1"/>
    </source>
</evidence>
<evidence type="ECO:0000313" key="3">
    <source>
        <dbReference type="Proteomes" id="UP000448943"/>
    </source>
</evidence>
<dbReference type="Pfam" id="PF09551">
    <property type="entry name" value="Spore_II_R"/>
    <property type="match status" value="1"/>
</dbReference>
<keyword evidence="3" id="KW-1185">Reference proteome</keyword>
<accession>A0A6N9Q709</accession>
<keyword evidence="1" id="KW-0472">Membrane</keyword>
<evidence type="ECO:0000256" key="1">
    <source>
        <dbReference type="SAM" id="Phobius"/>
    </source>
</evidence>
<dbReference type="Proteomes" id="UP000448943">
    <property type="component" value="Unassembled WGS sequence"/>
</dbReference>
<dbReference type="RefSeq" id="WP_160647451.1">
    <property type="nucleotide sequence ID" value="NZ_SIJB01000035.1"/>
</dbReference>
<protein>
    <submittedName>
        <fullName evidence="2">Stage II sporulation protein R</fullName>
    </submittedName>
</protein>
<dbReference type="OrthoDB" id="9793324at2"/>
<dbReference type="EMBL" id="SIJB01000035">
    <property type="protein sequence ID" value="NBI30638.1"/>
    <property type="molecule type" value="Genomic_DNA"/>
</dbReference>